<dbReference type="SUPFAM" id="SSF48371">
    <property type="entry name" value="ARM repeat"/>
    <property type="match status" value="1"/>
</dbReference>
<gene>
    <name evidence="1" type="ORF">FJM67_14075</name>
</gene>
<dbReference type="AlphaFoldDB" id="A0A501WGL3"/>
<organism evidence="1 2">
    <name type="scientific">Maribrevibacterium harenarium</name>
    <dbReference type="NCBI Taxonomy" id="2589817"/>
    <lineage>
        <taxon>Bacteria</taxon>
        <taxon>Pseudomonadati</taxon>
        <taxon>Pseudomonadota</taxon>
        <taxon>Gammaproteobacteria</taxon>
        <taxon>Oceanospirillales</taxon>
        <taxon>Oceanospirillaceae</taxon>
        <taxon>Maribrevibacterium</taxon>
    </lineage>
</organism>
<dbReference type="EMBL" id="VFRR01000038">
    <property type="protein sequence ID" value="TPE47932.1"/>
    <property type="molecule type" value="Genomic_DNA"/>
</dbReference>
<accession>A0A501WGL3</accession>
<reference evidence="1 2" key="1">
    <citation type="submission" date="2019-06" db="EMBL/GenBank/DDBJ databases">
        <title>A novel bacterium of genus Marinomonas, isolated from coastal sand.</title>
        <authorList>
            <person name="Huang H."/>
            <person name="Mo K."/>
            <person name="Hu Y."/>
        </authorList>
    </citation>
    <scope>NUCLEOTIDE SEQUENCE [LARGE SCALE GENOMIC DNA]</scope>
    <source>
        <strain evidence="1 2">HB171799</strain>
    </source>
</reference>
<dbReference type="InterPro" id="IPR016024">
    <property type="entry name" value="ARM-type_fold"/>
</dbReference>
<sequence>MDSTIPNHTTPQLPQAASAIQKDVPLKEILSATSIGYLARNIELVFPNFDKDSFSTQATTGLDELTLMQRADHIATALRAHLPTSYQDAIDILVASFTPELTQSSDNGLAVFFYLPHSAFIAKYGVKASGEETDPFDLSMAAQYQLTKRFTAEFSIRSFLLHDPNRALATIQTWLSDPDEHVRRLCSEGTRPRLPWGKRLPDFGKTPDKVLFILEALKDDPSLYVRRSVANHLGDIAKDQPDWVLEICRNWGEEANKERRWLIRHAIRYLDKKNYPGANELRRQMK</sequence>
<dbReference type="InterPro" id="IPR014825">
    <property type="entry name" value="DNA_alkylation"/>
</dbReference>
<evidence type="ECO:0000313" key="1">
    <source>
        <dbReference type="EMBL" id="TPE47932.1"/>
    </source>
</evidence>
<proteinExistence type="predicted"/>
<dbReference type="Proteomes" id="UP000315901">
    <property type="component" value="Unassembled WGS sequence"/>
</dbReference>
<keyword evidence="2" id="KW-1185">Reference proteome</keyword>
<dbReference type="RefSeq" id="WP_140590510.1">
    <property type="nucleotide sequence ID" value="NZ_VFRR01000038.1"/>
</dbReference>
<name>A0A501WGL3_9GAMM</name>
<evidence type="ECO:0000313" key="2">
    <source>
        <dbReference type="Proteomes" id="UP000315901"/>
    </source>
</evidence>
<dbReference type="OrthoDB" id="9797162at2"/>
<dbReference type="Gene3D" id="1.25.40.290">
    <property type="entry name" value="ARM repeat domains"/>
    <property type="match status" value="1"/>
</dbReference>
<dbReference type="Pfam" id="PF08713">
    <property type="entry name" value="DNA_alkylation"/>
    <property type="match status" value="1"/>
</dbReference>
<comment type="caution">
    <text evidence="1">The sequence shown here is derived from an EMBL/GenBank/DDBJ whole genome shotgun (WGS) entry which is preliminary data.</text>
</comment>
<protein>
    <submittedName>
        <fullName evidence="1">DNA alkylation repair protein</fullName>
    </submittedName>
</protein>